<evidence type="ECO:0000256" key="2">
    <source>
        <dbReference type="SAM" id="Phobius"/>
    </source>
</evidence>
<reference evidence="3" key="1">
    <citation type="submission" date="2021-01" db="EMBL/GenBank/DDBJ databases">
        <authorList>
            <person name="Corre E."/>
            <person name="Pelletier E."/>
            <person name="Niang G."/>
            <person name="Scheremetjew M."/>
            <person name="Finn R."/>
            <person name="Kale V."/>
            <person name="Holt S."/>
            <person name="Cochrane G."/>
            <person name="Meng A."/>
            <person name="Brown T."/>
            <person name="Cohen L."/>
        </authorList>
    </citation>
    <scope>NUCLEOTIDE SEQUENCE</scope>
    <source>
        <strain evidence="3">UTEX LB 985</strain>
    </source>
</reference>
<feature type="transmembrane region" description="Helical" evidence="2">
    <location>
        <begin position="76"/>
        <end position="97"/>
    </location>
</feature>
<gene>
    <name evidence="3" type="ORF">CBRE1094_LOCUS804</name>
</gene>
<protein>
    <submittedName>
        <fullName evidence="3">Uncharacterized protein</fullName>
    </submittedName>
</protein>
<name>A0A7S2BBN9_9EUKA</name>
<evidence type="ECO:0000256" key="1">
    <source>
        <dbReference type="SAM" id="MobiDB-lite"/>
    </source>
</evidence>
<keyword evidence="2" id="KW-0812">Transmembrane</keyword>
<evidence type="ECO:0000313" key="3">
    <source>
        <dbReference type="EMBL" id="CAD9392178.1"/>
    </source>
</evidence>
<accession>A0A7S2BBN9</accession>
<keyword evidence="2" id="KW-0472">Membrane</keyword>
<proteinExistence type="predicted"/>
<feature type="transmembrane region" description="Helical" evidence="2">
    <location>
        <begin position="104"/>
        <end position="125"/>
    </location>
</feature>
<dbReference type="AlphaFoldDB" id="A0A7S2BBN9"/>
<feature type="transmembrane region" description="Helical" evidence="2">
    <location>
        <begin position="231"/>
        <end position="251"/>
    </location>
</feature>
<organism evidence="3">
    <name type="scientific">Haptolina brevifila</name>
    <dbReference type="NCBI Taxonomy" id="156173"/>
    <lineage>
        <taxon>Eukaryota</taxon>
        <taxon>Haptista</taxon>
        <taxon>Haptophyta</taxon>
        <taxon>Prymnesiophyceae</taxon>
        <taxon>Prymnesiales</taxon>
        <taxon>Prymnesiaceae</taxon>
        <taxon>Haptolina</taxon>
    </lineage>
</organism>
<feature type="transmembrane region" description="Helical" evidence="2">
    <location>
        <begin position="189"/>
        <end position="211"/>
    </location>
</feature>
<feature type="region of interest" description="Disordered" evidence="1">
    <location>
        <begin position="400"/>
        <end position="439"/>
    </location>
</feature>
<keyword evidence="2" id="KW-1133">Transmembrane helix</keyword>
<sequence>MALDMSSNATDVYAVPDNTASLVASTLQAAVFLFLGPFVCIYGPSIIHIVTLIRSLFAMNYLAYIQNAGAVNKNTAFSVFTDQVALLAAGTLALTIASLRGRKLMAYSSGAVLGMMVATPLVALMRESLYFGTVGCTAYGEKTEIFPEGEPVGCDHDSQAFQGTFQGSKATFVVIVTVFAIMGSKTLGFSISMMGSTMIISGSLGIVRSIILQTVNDQDVMQNVISTFTAIELPVTYSLSFAGYVIQWMILKRKDDLRYTSPELYVQDTDEITKLKEELKAMKPEEQTSFIGFFKTVFKRDLKINKIAKKVKQNYVMNATSFTPYRQPEFLPRQPDEMKTMPFRLFRFFISGKWDDRFHKADMMLKNLILEDISMLQEAMKMHAKALVVKRMKGLLASKKQKVGTTDEKQNVGTSSTNVKRAFSAGRSSGTPTPGLAQV</sequence>
<dbReference type="EMBL" id="HBGU01001560">
    <property type="protein sequence ID" value="CAD9392178.1"/>
    <property type="molecule type" value="Transcribed_RNA"/>
</dbReference>